<protein>
    <recommendedName>
        <fullName evidence="3">ubiquitinyl hydrolase 1</fullName>
        <ecNumber evidence="3">3.4.19.12</ecNumber>
    </recommendedName>
</protein>
<name>A0A7S1GLI9_CYCTE</name>
<evidence type="ECO:0000313" key="10">
    <source>
        <dbReference type="EMBL" id="CAD8934927.1"/>
    </source>
</evidence>
<keyword evidence="7" id="KW-0788">Thiol protease</keyword>
<dbReference type="SUPFAM" id="SSF54001">
    <property type="entry name" value="Cysteine proteinases"/>
    <property type="match status" value="1"/>
</dbReference>
<feature type="compositionally biased region" description="Low complexity" evidence="8">
    <location>
        <begin position="56"/>
        <end position="85"/>
    </location>
</feature>
<dbReference type="Pfam" id="PF00443">
    <property type="entry name" value="UCH"/>
    <property type="match status" value="1"/>
</dbReference>
<dbReference type="PROSITE" id="PS50235">
    <property type="entry name" value="USP_3"/>
    <property type="match status" value="1"/>
</dbReference>
<dbReference type="PROSITE" id="PS00973">
    <property type="entry name" value="USP_2"/>
    <property type="match status" value="1"/>
</dbReference>
<dbReference type="InterPro" id="IPR050164">
    <property type="entry name" value="Peptidase_C19"/>
</dbReference>
<gene>
    <name evidence="10" type="ORF">CTEN0397_LOCUS5960</name>
</gene>
<evidence type="ECO:0000256" key="7">
    <source>
        <dbReference type="ARBA" id="ARBA00022807"/>
    </source>
</evidence>
<evidence type="ECO:0000256" key="1">
    <source>
        <dbReference type="ARBA" id="ARBA00000707"/>
    </source>
</evidence>
<dbReference type="InterPro" id="IPR038765">
    <property type="entry name" value="Papain-like_cys_pep_sf"/>
</dbReference>
<reference evidence="10" key="1">
    <citation type="submission" date="2021-01" db="EMBL/GenBank/DDBJ databases">
        <authorList>
            <person name="Corre E."/>
            <person name="Pelletier E."/>
            <person name="Niang G."/>
            <person name="Scheremetjew M."/>
            <person name="Finn R."/>
            <person name="Kale V."/>
            <person name="Holt S."/>
            <person name="Cochrane G."/>
            <person name="Meng A."/>
            <person name="Brown T."/>
            <person name="Cohen L."/>
        </authorList>
    </citation>
    <scope>NUCLEOTIDE SEQUENCE</scope>
    <source>
        <strain evidence="10">ECT3854</strain>
    </source>
</reference>
<dbReference type="PANTHER" id="PTHR24006:SF888">
    <property type="entry name" value="UBIQUITIN CARBOXYL-TERMINAL HYDROLASE 30"/>
    <property type="match status" value="1"/>
</dbReference>
<keyword evidence="6" id="KW-0378">Hydrolase</keyword>
<dbReference type="AlphaFoldDB" id="A0A7S1GLI9"/>
<dbReference type="EMBL" id="HBFW01009206">
    <property type="protein sequence ID" value="CAD8934927.1"/>
    <property type="molecule type" value="Transcribed_RNA"/>
</dbReference>
<dbReference type="GO" id="GO:0005634">
    <property type="term" value="C:nucleus"/>
    <property type="evidence" value="ECO:0007669"/>
    <property type="project" value="TreeGrafter"/>
</dbReference>
<dbReference type="CDD" id="cd02257">
    <property type="entry name" value="Peptidase_C19"/>
    <property type="match status" value="1"/>
</dbReference>
<dbReference type="GO" id="GO:0016579">
    <property type="term" value="P:protein deubiquitination"/>
    <property type="evidence" value="ECO:0007669"/>
    <property type="project" value="InterPro"/>
</dbReference>
<evidence type="ECO:0000256" key="3">
    <source>
        <dbReference type="ARBA" id="ARBA00012759"/>
    </source>
</evidence>
<keyword evidence="4" id="KW-0645">Protease</keyword>
<dbReference type="EC" id="3.4.19.12" evidence="3"/>
<organism evidence="10">
    <name type="scientific">Cyclophora tenuis</name>
    <name type="common">Marine diatom</name>
    <dbReference type="NCBI Taxonomy" id="216820"/>
    <lineage>
        <taxon>Eukaryota</taxon>
        <taxon>Sar</taxon>
        <taxon>Stramenopiles</taxon>
        <taxon>Ochrophyta</taxon>
        <taxon>Bacillariophyta</taxon>
        <taxon>Fragilariophyceae</taxon>
        <taxon>Fragilariophycidae</taxon>
        <taxon>Cyclophorales</taxon>
        <taxon>Cyclophoraceae</taxon>
        <taxon>Cyclophora</taxon>
    </lineage>
</organism>
<feature type="domain" description="USP" evidence="9">
    <location>
        <begin position="1"/>
        <end position="159"/>
    </location>
</feature>
<sequence>MVLTRLPTVLCFHIQRRYYDPIAETMTKTAQHVEFTEYLDANQFYHNDNDNDSNNDKTTTGTATSSSSPNNSQQEVSTTTTTTSSMDTPALVPHRSSPPPLYKLQSVVEHCGNAYSGHYQTYRRRNDNEWCLVSDQSVQLTSWQHVQSCQAYMLFYEAT</sequence>
<evidence type="ECO:0000256" key="2">
    <source>
        <dbReference type="ARBA" id="ARBA00009085"/>
    </source>
</evidence>
<dbReference type="GO" id="GO:0006508">
    <property type="term" value="P:proteolysis"/>
    <property type="evidence" value="ECO:0007669"/>
    <property type="project" value="UniProtKB-KW"/>
</dbReference>
<evidence type="ECO:0000256" key="8">
    <source>
        <dbReference type="SAM" id="MobiDB-lite"/>
    </source>
</evidence>
<evidence type="ECO:0000256" key="6">
    <source>
        <dbReference type="ARBA" id="ARBA00022801"/>
    </source>
</evidence>
<keyword evidence="5" id="KW-0833">Ubl conjugation pathway</keyword>
<evidence type="ECO:0000256" key="4">
    <source>
        <dbReference type="ARBA" id="ARBA00022670"/>
    </source>
</evidence>
<dbReference type="GO" id="GO:0005829">
    <property type="term" value="C:cytosol"/>
    <property type="evidence" value="ECO:0007669"/>
    <property type="project" value="TreeGrafter"/>
</dbReference>
<dbReference type="InterPro" id="IPR028889">
    <property type="entry name" value="USP"/>
</dbReference>
<dbReference type="GO" id="GO:0004843">
    <property type="term" value="F:cysteine-type deubiquitinase activity"/>
    <property type="evidence" value="ECO:0007669"/>
    <property type="project" value="UniProtKB-EC"/>
</dbReference>
<proteinExistence type="inferred from homology"/>
<comment type="similarity">
    <text evidence="2">Belongs to the peptidase C19 family.</text>
</comment>
<feature type="region of interest" description="Disordered" evidence="8">
    <location>
        <begin position="44"/>
        <end position="99"/>
    </location>
</feature>
<evidence type="ECO:0000256" key="5">
    <source>
        <dbReference type="ARBA" id="ARBA00022786"/>
    </source>
</evidence>
<dbReference type="InterPro" id="IPR001394">
    <property type="entry name" value="Peptidase_C19_UCH"/>
</dbReference>
<accession>A0A7S1GLI9</accession>
<dbReference type="InterPro" id="IPR018200">
    <property type="entry name" value="USP_CS"/>
</dbReference>
<comment type="catalytic activity">
    <reaction evidence="1">
        <text>Thiol-dependent hydrolysis of ester, thioester, amide, peptide and isopeptide bonds formed by the C-terminal Gly of ubiquitin (a 76-residue protein attached to proteins as an intracellular targeting signal).</text>
        <dbReference type="EC" id="3.4.19.12"/>
    </reaction>
</comment>
<dbReference type="PANTHER" id="PTHR24006">
    <property type="entry name" value="UBIQUITIN CARBOXYL-TERMINAL HYDROLASE"/>
    <property type="match status" value="1"/>
</dbReference>
<dbReference type="Gene3D" id="3.90.70.10">
    <property type="entry name" value="Cysteine proteinases"/>
    <property type="match status" value="1"/>
</dbReference>
<evidence type="ECO:0000259" key="9">
    <source>
        <dbReference type="PROSITE" id="PS50235"/>
    </source>
</evidence>